<dbReference type="Pfam" id="PF02566">
    <property type="entry name" value="OsmC"/>
    <property type="match status" value="1"/>
</dbReference>
<evidence type="ECO:0000313" key="3">
    <source>
        <dbReference type="Proteomes" id="UP001208041"/>
    </source>
</evidence>
<dbReference type="InterPro" id="IPR015946">
    <property type="entry name" value="KH_dom-like_a/b"/>
</dbReference>
<dbReference type="AlphaFoldDB" id="A0AAE3IXR2"/>
<dbReference type="EMBL" id="JAOYFC010000001">
    <property type="protein sequence ID" value="MCV6824058.1"/>
    <property type="molecule type" value="Genomic_DNA"/>
</dbReference>
<keyword evidence="3" id="KW-1185">Reference proteome</keyword>
<dbReference type="Gene3D" id="3.40.50.1820">
    <property type="entry name" value="alpha/beta hydrolase"/>
    <property type="match status" value="1"/>
</dbReference>
<dbReference type="InterPro" id="IPR000073">
    <property type="entry name" value="AB_hydrolase_1"/>
</dbReference>
<evidence type="ECO:0000259" key="1">
    <source>
        <dbReference type="Pfam" id="PF12697"/>
    </source>
</evidence>
<dbReference type="RefSeq" id="WP_263952882.1">
    <property type="nucleotide sequence ID" value="NZ_JAOYFC010000001.1"/>
</dbReference>
<proteinExistence type="predicted"/>
<dbReference type="PANTHER" id="PTHR39624">
    <property type="entry name" value="PROTEIN INVOLVED IN RIMO-MEDIATED BETA-METHYLTHIOLATION OF RIBOSOMAL PROTEIN S12 YCAO"/>
    <property type="match status" value="1"/>
</dbReference>
<evidence type="ECO:0000313" key="2">
    <source>
        <dbReference type="EMBL" id="MCV6824058.1"/>
    </source>
</evidence>
<dbReference type="Gene3D" id="3.30.300.20">
    <property type="match status" value="1"/>
</dbReference>
<dbReference type="SUPFAM" id="SSF53474">
    <property type="entry name" value="alpha/beta-Hydrolases"/>
    <property type="match status" value="1"/>
</dbReference>
<dbReference type="Proteomes" id="UP001208041">
    <property type="component" value="Unassembled WGS sequence"/>
</dbReference>
<dbReference type="InterPro" id="IPR036102">
    <property type="entry name" value="OsmC/Ohrsf"/>
</dbReference>
<dbReference type="PANTHER" id="PTHR39624:SF2">
    <property type="entry name" value="OSMC-LIKE PROTEIN"/>
    <property type="match status" value="1"/>
</dbReference>
<feature type="domain" description="AB hydrolase-1" evidence="1">
    <location>
        <begin position="32"/>
        <end position="240"/>
    </location>
</feature>
<organism evidence="2 3">
    <name type="scientific">Halocynthiibacter halioticoli</name>
    <dbReference type="NCBI Taxonomy" id="2986804"/>
    <lineage>
        <taxon>Bacteria</taxon>
        <taxon>Pseudomonadati</taxon>
        <taxon>Pseudomonadota</taxon>
        <taxon>Alphaproteobacteria</taxon>
        <taxon>Rhodobacterales</taxon>
        <taxon>Paracoccaceae</taxon>
        <taxon>Halocynthiibacter</taxon>
    </lineage>
</organism>
<sequence length="411" mass="43768">MPIETHRFAGHDGSSLAARLDTPEGPHLATAIFAHCFSCGKDIRSAKRISSRLASMGIAVLRFDFTGLFGSEGSFDQTSFTSNAQDLVAAAAYMESLGMPASMLIGHSLGGAAVLRAAQELPDIRAIATLGAPADPAHVTHLFGPALEEIERNGSAQVSLGGVPVNVGEAFLQDLKGPALLPTLKDLKAALLVLHAPRDEIVSIDNAAEIFMAARHPKSFITLDTADHMLTDAADAEYAAEMIATWAGRYIDLSPPAPPIGAPEGVVRVTEADHDGFLQDISAGPHHHITADEPLAYGGTNKGMSPYGLLSAALGACTSMTLRMFARRKKWPLASVYVDVTHNKVHAQDATTCNTSTEKIDRFTRRITLEGPLAPEQSARLLEIADRCPVHQTLERTSVIETVLAEVKTDN</sequence>
<dbReference type="GO" id="GO:0016787">
    <property type="term" value="F:hydrolase activity"/>
    <property type="evidence" value="ECO:0007669"/>
    <property type="project" value="UniProtKB-KW"/>
</dbReference>
<dbReference type="InterPro" id="IPR003718">
    <property type="entry name" value="OsmC/Ohr_fam"/>
</dbReference>
<name>A0AAE3IXR2_9RHOB</name>
<dbReference type="SUPFAM" id="SSF82784">
    <property type="entry name" value="OsmC-like"/>
    <property type="match status" value="1"/>
</dbReference>
<keyword evidence="2" id="KW-0378">Hydrolase</keyword>
<dbReference type="Pfam" id="PF12697">
    <property type="entry name" value="Abhydrolase_6"/>
    <property type="match status" value="1"/>
</dbReference>
<reference evidence="2" key="1">
    <citation type="submission" date="2022-10" db="EMBL/GenBank/DDBJ databases">
        <authorList>
            <person name="Yue Y."/>
        </authorList>
    </citation>
    <scope>NUCLEOTIDE SEQUENCE</scope>
    <source>
        <strain evidence="2">Z654</strain>
    </source>
</reference>
<dbReference type="InterPro" id="IPR029058">
    <property type="entry name" value="AB_hydrolase_fold"/>
</dbReference>
<comment type="caution">
    <text evidence="2">The sequence shown here is derived from an EMBL/GenBank/DDBJ whole genome shotgun (WGS) entry which is preliminary data.</text>
</comment>
<accession>A0AAE3IXR2</accession>
<gene>
    <name evidence="2" type="ORF">OH136_05760</name>
</gene>
<protein>
    <submittedName>
        <fullName evidence="2">Bifunctional alpha/beta hydrolase/OsmC family protein</fullName>
    </submittedName>
</protein>